<dbReference type="InterPro" id="IPR009057">
    <property type="entry name" value="Homeodomain-like_sf"/>
</dbReference>
<evidence type="ECO:0000313" key="9">
    <source>
        <dbReference type="Proteomes" id="UP000325218"/>
    </source>
</evidence>
<protein>
    <submittedName>
        <fullName evidence="8">Response regulator</fullName>
    </submittedName>
</protein>
<dbReference type="PROSITE" id="PS00041">
    <property type="entry name" value="HTH_ARAC_FAMILY_1"/>
    <property type="match status" value="1"/>
</dbReference>
<dbReference type="EMBL" id="VSDO01000002">
    <property type="protein sequence ID" value="TYA13178.1"/>
    <property type="molecule type" value="Genomic_DNA"/>
</dbReference>
<sequence length="554" mass="63089">MKLKVLLVDDELPILNNLSKVLPWEAMNFEVVGLAREGRQALEAALLHRPDLILSDIRMPVMDGLSFIRHVRENGLDSAILLLTGYQEFEYARTGIKYGVSDYITKPIDYYALEETVRRLGSQIADKKKKQFRQRQLNRIAHWLNEKHILYSLLGQSTEEGTVEGTEFETESAHADGSADSNGDLAMNPQPGCYGLLLLEADGYVAGSLSWSSAERKSWNLKIKQRLKELFLPLLNEYLIIQAREGEWCVVFSTDTEQDLSSERLRPIYERLQASVGEETEGRGVRMCLEAGGLRRSDLNLAYRRLQRLLLAVAPQEWFVRADRLPEREIGHSHASEEGGRWGYIEELGPALRHGHPDALNRIADGLSQYAERMAGGQRSGEAERMLNYVLIHLLRELRELRVLTEEEEAAVWSRLRESLGLKDLLALVKSLLHRAGVCHAGRKSAEMLMASAQGYIRDHLADDFGIEEIADFLGISCSYFCLLFKNHFGETFVEYLTRQRMERAKDLLSRSDKPIAQICAAVGYQERRYFSKVFQKYTGMTPSEFRIQQSNVS</sequence>
<dbReference type="RefSeq" id="WP_148451775.1">
    <property type="nucleotide sequence ID" value="NZ_VSDO01000002.1"/>
</dbReference>
<keyword evidence="3" id="KW-0804">Transcription</keyword>
<dbReference type="PROSITE" id="PS01124">
    <property type="entry name" value="HTH_ARAC_FAMILY_2"/>
    <property type="match status" value="1"/>
</dbReference>
<dbReference type="PRINTS" id="PR00032">
    <property type="entry name" value="HTHARAC"/>
</dbReference>
<evidence type="ECO:0000256" key="5">
    <source>
        <dbReference type="SAM" id="MobiDB-lite"/>
    </source>
</evidence>
<evidence type="ECO:0000256" key="3">
    <source>
        <dbReference type="ARBA" id="ARBA00023163"/>
    </source>
</evidence>
<dbReference type="SMART" id="SM00342">
    <property type="entry name" value="HTH_ARAC"/>
    <property type="match status" value="1"/>
</dbReference>
<name>A0A5D0CTX0_9BACL</name>
<dbReference type="Gene3D" id="1.10.10.60">
    <property type="entry name" value="Homeodomain-like"/>
    <property type="match status" value="2"/>
</dbReference>
<dbReference type="InterPro" id="IPR001789">
    <property type="entry name" value="Sig_transdc_resp-reg_receiver"/>
</dbReference>
<gene>
    <name evidence="8" type="ORF">FRY98_10930</name>
</gene>
<evidence type="ECO:0000256" key="1">
    <source>
        <dbReference type="ARBA" id="ARBA00023015"/>
    </source>
</evidence>
<evidence type="ECO:0000313" key="8">
    <source>
        <dbReference type="EMBL" id="TYA13178.1"/>
    </source>
</evidence>
<keyword evidence="1" id="KW-0805">Transcription regulation</keyword>
<dbReference type="GO" id="GO:0043565">
    <property type="term" value="F:sequence-specific DNA binding"/>
    <property type="evidence" value="ECO:0007669"/>
    <property type="project" value="InterPro"/>
</dbReference>
<feature type="domain" description="Response regulatory" evidence="7">
    <location>
        <begin position="4"/>
        <end position="121"/>
    </location>
</feature>
<dbReference type="SMART" id="SM00448">
    <property type="entry name" value="REC"/>
    <property type="match status" value="1"/>
</dbReference>
<evidence type="ECO:0000259" key="6">
    <source>
        <dbReference type="PROSITE" id="PS01124"/>
    </source>
</evidence>
<dbReference type="PANTHER" id="PTHR43280:SF28">
    <property type="entry name" value="HTH-TYPE TRANSCRIPTIONAL ACTIVATOR RHAS"/>
    <property type="match status" value="1"/>
</dbReference>
<organism evidence="8 9">
    <name type="scientific">Paenibacillus faecis</name>
    <dbReference type="NCBI Taxonomy" id="862114"/>
    <lineage>
        <taxon>Bacteria</taxon>
        <taxon>Bacillati</taxon>
        <taxon>Bacillota</taxon>
        <taxon>Bacilli</taxon>
        <taxon>Bacillales</taxon>
        <taxon>Paenibacillaceae</taxon>
        <taxon>Paenibacillus</taxon>
    </lineage>
</organism>
<evidence type="ECO:0000256" key="2">
    <source>
        <dbReference type="ARBA" id="ARBA00023125"/>
    </source>
</evidence>
<evidence type="ECO:0000259" key="7">
    <source>
        <dbReference type="PROSITE" id="PS50110"/>
    </source>
</evidence>
<evidence type="ECO:0000256" key="4">
    <source>
        <dbReference type="PROSITE-ProRule" id="PRU00169"/>
    </source>
</evidence>
<keyword evidence="9" id="KW-1185">Reference proteome</keyword>
<comment type="caution">
    <text evidence="8">The sequence shown here is derived from an EMBL/GenBank/DDBJ whole genome shotgun (WGS) entry which is preliminary data.</text>
</comment>
<dbReference type="SUPFAM" id="SSF46689">
    <property type="entry name" value="Homeodomain-like"/>
    <property type="match status" value="2"/>
</dbReference>
<feature type="domain" description="HTH araC/xylS-type" evidence="6">
    <location>
        <begin position="451"/>
        <end position="549"/>
    </location>
</feature>
<dbReference type="PROSITE" id="PS50110">
    <property type="entry name" value="RESPONSE_REGULATORY"/>
    <property type="match status" value="1"/>
</dbReference>
<feature type="modified residue" description="4-aspartylphosphate" evidence="4">
    <location>
        <position position="56"/>
    </location>
</feature>
<dbReference type="InterPro" id="IPR018062">
    <property type="entry name" value="HTH_AraC-typ_CS"/>
</dbReference>
<dbReference type="Proteomes" id="UP000325218">
    <property type="component" value="Unassembled WGS sequence"/>
</dbReference>
<dbReference type="Pfam" id="PF12833">
    <property type="entry name" value="HTH_18"/>
    <property type="match status" value="1"/>
</dbReference>
<proteinExistence type="predicted"/>
<dbReference type="SUPFAM" id="SSF52172">
    <property type="entry name" value="CheY-like"/>
    <property type="match status" value="1"/>
</dbReference>
<dbReference type="PANTHER" id="PTHR43280">
    <property type="entry name" value="ARAC-FAMILY TRANSCRIPTIONAL REGULATOR"/>
    <property type="match status" value="1"/>
</dbReference>
<dbReference type="Pfam" id="PF00072">
    <property type="entry name" value="Response_reg"/>
    <property type="match status" value="1"/>
</dbReference>
<dbReference type="GO" id="GO:0003700">
    <property type="term" value="F:DNA-binding transcription factor activity"/>
    <property type="evidence" value="ECO:0007669"/>
    <property type="project" value="InterPro"/>
</dbReference>
<keyword evidence="2" id="KW-0238">DNA-binding</keyword>
<accession>A0A5D0CTX0</accession>
<dbReference type="OrthoDB" id="9788446at2"/>
<dbReference type="GO" id="GO:0000160">
    <property type="term" value="P:phosphorelay signal transduction system"/>
    <property type="evidence" value="ECO:0007669"/>
    <property type="project" value="InterPro"/>
</dbReference>
<dbReference type="AlphaFoldDB" id="A0A5D0CTX0"/>
<dbReference type="InterPro" id="IPR011006">
    <property type="entry name" value="CheY-like_superfamily"/>
</dbReference>
<dbReference type="InterPro" id="IPR018060">
    <property type="entry name" value="HTH_AraC"/>
</dbReference>
<dbReference type="InterPro" id="IPR020449">
    <property type="entry name" value="Tscrpt_reg_AraC-type_HTH"/>
</dbReference>
<keyword evidence="4" id="KW-0597">Phosphoprotein</keyword>
<reference evidence="8 9" key="1">
    <citation type="submission" date="2019-08" db="EMBL/GenBank/DDBJ databases">
        <title>Genome sequencing of Paenibacillus faecis DSM 23593(T).</title>
        <authorList>
            <person name="Kook J.-K."/>
            <person name="Park S.-N."/>
            <person name="Lim Y.K."/>
        </authorList>
    </citation>
    <scope>NUCLEOTIDE SEQUENCE [LARGE SCALE GENOMIC DNA]</scope>
    <source>
        <strain evidence="8 9">DSM 23593</strain>
    </source>
</reference>
<feature type="region of interest" description="Disordered" evidence="5">
    <location>
        <begin position="162"/>
        <end position="184"/>
    </location>
</feature>
<dbReference type="CDD" id="cd17536">
    <property type="entry name" value="REC_YesN-like"/>
    <property type="match status" value="1"/>
</dbReference>
<dbReference type="Gene3D" id="3.40.50.2300">
    <property type="match status" value="1"/>
</dbReference>